<dbReference type="GO" id="GO:0004022">
    <property type="term" value="F:alcohol dehydrogenase (NAD+) activity"/>
    <property type="evidence" value="ECO:0007669"/>
    <property type="project" value="UniProtKB-EC"/>
</dbReference>
<evidence type="ECO:0000256" key="2">
    <source>
        <dbReference type="ARBA" id="ARBA00008072"/>
    </source>
</evidence>
<dbReference type="SMART" id="SM00829">
    <property type="entry name" value="PKS_ER"/>
    <property type="match status" value="1"/>
</dbReference>
<dbReference type="EMBL" id="JAFIQS010000006">
    <property type="protein sequence ID" value="KAG5168032.1"/>
    <property type="molecule type" value="Genomic_DNA"/>
</dbReference>
<dbReference type="PANTHER" id="PTHR42940">
    <property type="entry name" value="ALCOHOL DEHYDROGENASE 1-RELATED"/>
    <property type="match status" value="1"/>
</dbReference>
<keyword evidence="4" id="KW-0479">Metal-binding</keyword>
<comment type="similarity">
    <text evidence="2">Belongs to the zinc-containing alcohol dehydrogenase family.</text>
</comment>
<evidence type="ECO:0000256" key="1">
    <source>
        <dbReference type="ARBA" id="ARBA00001947"/>
    </source>
</evidence>
<dbReference type="InterPro" id="IPR036291">
    <property type="entry name" value="NAD(P)-bd_dom_sf"/>
</dbReference>
<keyword evidence="6" id="KW-0560">Oxidoreductase</keyword>
<comment type="caution">
    <text evidence="9">The sequence shown here is derived from an EMBL/GenBank/DDBJ whole genome shotgun (WGS) entry which is preliminary data.</text>
</comment>
<gene>
    <name evidence="9" type="ORF">JR316_006625</name>
</gene>
<feature type="domain" description="Enoyl reductase (ER)" evidence="8">
    <location>
        <begin position="18"/>
        <end position="352"/>
    </location>
</feature>
<dbReference type="PANTHER" id="PTHR42940:SF3">
    <property type="entry name" value="ALCOHOL DEHYDROGENASE 1-RELATED"/>
    <property type="match status" value="1"/>
</dbReference>
<dbReference type="InterPro" id="IPR013149">
    <property type="entry name" value="ADH-like_C"/>
</dbReference>
<accession>A0A8H8CIT6</accession>
<reference evidence="9" key="1">
    <citation type="submission" date="2021-02" db="EMBL/GenBank/DDBJ databases">
        <title>Psilocybe cubensis genome.</title>
        <authorList>
            <person name="Mckernan K.J."/>
            <person name="Crawford S."/>
            <person name="Trippe A."/>
            <person name="Kane L.T."/>
            <person name="Mclaughlin S."/>
        </authorList>
    </citation>
    <scope>NUCLEOTIDE SEQUENCE [LARGE SCALE GENOMIC DNA]</scope>
    <source>
        <strain evidence="9">MGC-MH-2018</strain>
    </source>
</reference>
<dbReference type="CDD" id="cd08297">
    <property type="entry name" value="CAD3"/>
    <property type="match status" value="1"/>
</dbReference>
<name>A0A8H8CIT6_PSICU</name>
<dbReference type="GO" id="GO:0005737">
    <property type="term" value="C:cytoplasm"/>
    <property type="evidence" value="ECO:0007669"/>
    <property type="project" value="TreeGrafter"/>
</dbReference>
<dbReference type="EC" id="1.1.1.1" evidence="3"/>
<evidence type="ECO:0000256" key="4">
    <source>
        <dbReference type="ARBA" id="ARBA00022723"/>
    </source>
</evidence>
<dbReference type="Gene3D" id="3.90.180.10">
    <property type="entry name" value="Medium-chain alcohol dehydrogenases, catalytic domain"/>
    <property type="match status" value="1"/>
</dbReference>
<evidence type="ECO:0000256" key="6">
    <source>
        <dbReference type="ARBA" id="ARBA00023002"/>
    </source>
</evidence>
<dbReference type="AlphaFoldDB" id="A0A8H8CIT6"/>
<sequence length="355" mass="37923">MSQQIPTSQKVAIVASSGSPVQVKDHPVKKPEELAPGECLLKMHCTGVCHTDLHAAMGDWPVKPMTPLIGGHEGVGTVIAIGKNTEKSPVKIGDRVGVKWIADSCRDCEQCRKGHEQNCENVKISGYTVDGTFSQYLVSYVHSVTPIPEGLESEAAASILCAGVTVYRALKYSESSPGDWVVLPGAGGGLGHLAVQYAKYMGLRVIAIDGGEEKRKLCMALGAEQWIDYTQSKDIVADVKKLTDGRGAHCAVVTTASSSGYTQAIDYLRDNGHLMAVGLPAKATLDASIFFTVFKSITIHGSYVGNRQDAMEAINIAATGAVKCHYKLRKLSEISQVYDDLAKGKIAGRVVLSMD</sequence>
<proteinExistence type="inferred from homology"/>
<keyword evidence="7" id="KW-0520">NAD</keyword>
<dbReference type="OrthoDB" id="1879366at2759"/>
<dbReference type="InterPro" id="IPR011032">
    <property type="entry name" value="GroES-like_sf"/>
</dbReference>
<evidence type="ECO:0000256" key="7">
    <source>
        <dbReference type="ARBA" id="ARBA00023027"/>
    </source>
</evidence>
<dbReference type="SUPFAM" id="SSF51735">
    <property type="entry name" value="NAD(P)-binding Rossmann-fold domains"/>
    <property type="match status" value="1"/>
</dbReference>
<dbReference type="InterPro" id="IPR013154">
    <property type="entry name" value="ADH-like_N"/>
</dbReference>
<dbReference type="Gene3D" id="3.40.50.720">
    <property type="entry name" value="NAD(P)-binding Rossmann-like Domain"/>
    <property type="match status" value="1"/>
</dbReference>
<dbReference type="Pfam" id="PF00107">
    <property type="entry name" value="ADH_zinc_N"/>
    <property type="match status" value="1"/>
</dbReference>
<dbReference type="Pfam" id="PF08240">
    <property type="entry name" value="ADH_N"/>
    <property type="match status" value="1"/>
</dbReference>
<dbReference type="GO" id="GO:0046872">
    <property type="term" value="F:metal ion binding"/>
    <property type="evidence" value="ECO:0007669"/>
    <property type="project" value="UniProtKB-KW"/>
</dbReference>
<organism evidence="9">
    <name type="scientific">Psilocybe cubensis</name>
    <name type="common">Psychedelic mushroom</name>
    <name type="synonym">Stropharia cubensis</name>
    <dbReference type="NCBI Taxonomy" id="181762"/>
    <lineage>
        <taxon>Eukaryota</taxon>
        <taxon>Fungi</taxon>
        <taxon>Dikarya</taxon>
        <taxon>Basidiomycota</taxon>
        <taxon>Agaricomycotina</taxon>
        <taxon>Agaricomycetes</taxon>
        <taxon>Agaricomycetidae</taxon>
        <taxon>Agaricales</taxon>
        <taxon>Agaricineae</taxon>
        <taxon>Strophariaceae</taxon>
        <taxon>Psilocybe</taxon>
    </lineage>
</organism>
<evidence type="ECO:0000313" key="9">
    <source>
        <dbReference type="EMBL" id="KAG5168032.1"/>
    </source>
</evidence>
<protein>
    <recommendedName>
        <fullName evidence="3">alcohol dehydrogenase</fullName>
        <ecNumber evidence="3">1.1.1.1</ecNumber>
    </recommendedName>
</protein>
<dbReference type="SUPFAM" id="SSF50129">
    <property type="entry name" value="GroES-like"/>
    <property type="match status" value="1"/>
</dbReference>
<comment type="cofactor">
    <cofactor evidence="1">
        <name>Zn(2+)</name>
        <dbReference type="ChEBI" id="CHEBI:29105"/>
    </cofactor>
</comment>
<evidence type="ECO:0000256" key="3">
    <source>
        <dbReference type="ARBA" id="ARBA00013190"/>
    </source>
</evidence>
<dbReference type="FunFam" id="3.40.50.720:FF:000039">
    <property type="entry name" value="Alcohol dehydrogenase AdhP"/>
    <property type="match status" value="1"/>
</dbReference>
<dbReference type="InterPro" id="IPR020843">
    <property type="entry name" value="ER"/>
</dbReference>
<keyword evidence="5" id="KW-0862">Zinc</keyword>
<evidence type="ECO:0000256" key="5">
    <source>
        <dbReference type="ARBA" id="ARBA00022833"/>
    </source>
</evidence>
<evidence type="ECO:0000259" key="8">
    <source>
        <dbReference type="SMART" id="SM00829"/>
    </source>
</evidence>